<feature type="signal peptide" evidence="3">
    <location>
        <begin position="1"/>
        <end position="24"/>
    </location>
</feature>
<evidence type="ECO:0000256" key="2">
    <source>
        <dbReference type="ARBA" id="ARBA00008520"/>
    </source>
</evidence>
<evidence type="ECO:0000313" key="5">
    <source>
        <dbReference type="EMBL" id="OHX21690.1"/>
    </source>
</evidence>
<dbReference type="InterPro" id="IPR006059">
    <property type="entry name" value="SBP"/>
</dbReference>
<dbReference type="GO" id="GO:0042597">
    <property type="term" value="C:periplasmic space"/>
    <property type="evidence" value="ECO:0007669"/>
    <property type="project" value="UniProtKB-SubCell"/>
</dbReference>
<dbReference type="AlphaFoldDB" id="A0A1S1WZ62"/>
<dbReference type="Proteomes" id="UP000180088">
    <property type="component" value="Unassembled WGS sequence"/>
</dbReference>
<evidence type="ECO:0000256" key="1">
    <source>
        <dbReference type="ARBA" id="ARBA00004418"/>
    </source>
</evidence>
<proteinExistence type="inferred from homology"/>
<dbReference type="InterPro" id="IPR050490">
    <property type="entry name" value="Bact_solute-bd_prot1"/>
</dbReference>
<dbReference type="PANTHER" id="PTHR43649">
    <property type="entry name" value="ARABINOSE-BINDING PROTEIN-RELATED"/>
    <property type="match status" value="1"/>
</dbReference>
<dbReference type="Pfam" id="PF13416">
    <property type="entry name" value="SBP_bac_8"/>
    <property type="match status" value="1"/>
</dbReference>
<evidence type="ECO:0000313" key="6">
    <source>
        <dbReference type="Proteomes" id="UP000180088"/>
    </source>
</evidence>
<dbReference type="RefSeq" id="WP_071111642.1">
    <property type="nucleotide sequence ID" value="NZ_MKCS01000001.1"/>
</dbReference>
<protein>
    <submittedName>
        <fullName evidence="4">Sugar ABC transporter substrate-binding protein</fullName>
    </submittedName>
</protein>
<dbReference type="STRING" id="1903179.BI347_00965"/>
<evidence type="ECO:0000256" key="3">
    <source>
        <dbReference type="SAM" id="SignalP"/>
    </source>
</evidence>
<evidence type="ECO:0000313" key="7">
    <source>
        <dbReference type="Proteomes" id="UP000180280"/>
    </source>
</evidence>
<feature type="chain" id="PRO_5010323949" evidence="3">
    <location>
        <begin position="25"/>
        <end position="418"/>
    </location>
</feature>
<accession>A0A1S1WZ62</accession>
<keyword evidence="3" id="KW-0732">Signal</keyword>
<reference evidence="6 7" key="1">
    <citation type="submission" date="2016-09" db="EMBL/GenBank/DDBJ databases">
        <title>Chromobacterium muskegensis sp. nov., an insecticidal bacterium isolated from Sphagnum bogs.</title>
        <authorList>
            <person name="Sparks M.E."/>
            <person name="Blackburn M.B."/>
            <person name="Gundersen-Rindal D.E."/>
            <person name="Mitchell A."/>
            <person name="Farrar R."/>
            <person name="Kuhar D."/>
        </authorList>
    </citation>
    <scope>NUCLEOTIDE SEQUENCE [LARGE SCALE GENOMIC DNA]</scope>
    <source>
        <strain evidence="5 7">14B-1</strain>
        <strain evidence="4 6">37-2</strain>
    </source>
</reference>
<dbReference type="Gene3D" id="3.40.190.10">
    <property type="entry name" value="Periplasmic binding protein-like II"/>
    <property type="match status" value="1"/>
</dbReference>
<dbReference type="SUPFAM" id="SSF53850">
    <property type="entry name" value="Periplasmic binding protein-like II"/>
    <property type="match status" value="1"/>
</dbReference>
<organism evidence="4 6">
    <name type="scientific">Chromobacterium sphagni</name>
    <dbReference type="NCBI Taxonomy" id="1903179"/>
    <lineage>
        <taxon>Bacteria</taxon>
        <taxon>Pseudomonadati</taxon>
        <taxon>Pseudomonadota</taxon>
        <taxon>Betaproteobacteria</taxon>
        <taxon>Neisseriales</taxon>
        <taxon>Chromobacteriaceae</taxon>
        <taxon>Chromobacterium</taxon>
    </lineage>
</organism>
<gene>
    <name evidence="5" type="ORF">BI344_04045</name>
    <name evidence="4" type="ORF">BI347_00965</name>
</gene>
<comment type="subcellular location">
    <subcellularLocation>
        <location evidence="1">Periplasm</location>
    </subcellularLocation>
</comment>
<dbReference type="OrthoDB" id="4393730at2"/>
<evidence type="ECO:0000313" key="4">
    <source>
        <dbReference type="EMBL" id="OHX12226.1"/>
    </source>
</evidence>
<keyword evidence="7" id="KW-1185">Reference proteome</keyword>
<comment type="caution">
    <text evidence="4">The sequence shown here is derived from an EMBL/GenBank/DDBJ whole genome shotgun (WGS) entry which is preliminary data.</text>
</comment>
<comment type="similarity">
    <text evidence="2">Belongs to the bacterial solute-binding protein 1 family.</text>
</comment>
<name>A0A1S1WZ62_9NEIS</name>
<dbReference type="EMBL" id="MKCT01000001">
    <property type="protein sequence ID" value="OHX21690.1"/>
    <property type="molecule type" value="Genomic_DNA"/>
</dbReference>
<dbReference type="Proteomes" id="UP000180280">
    <property type="component" value="Unassembled WGS sequence"/>
</dbReference>
<dbReference type="EMBL" id="MKCS01000001">
    <property type="protein sequence ID" value="OHX12226.1"/>
    <property type="molecule type" value="Genomic_DNA"/>
</dbReference>
<sequence length="418" mass="44776">MKLKTLSLSLLIFAGLSAPLAALAADKPVLEVWTMSLSPKFDGYFKNMIARYNAQHPDVEVKWTDYPWDVIQAKFTAAVGAGKPPALVNLNVPWAYDYQQEGLIQPLDGLIDKGQYVAGALKDITFNGKVYAFPHYNGANVIAYNAALFKKAGLDPNKPPKSFDEELAYAKTIKARTGVAGFAPTLGPTKIEALLMQNGLEVVKDGKPAFTSPAHVAFVKKLADAYKSGALLKDNLFAQDNFQVAMAAYNGGRLAMLESTPTTLTRVRDEAPKLYRDTRVAAAPLGPTGIAAGGWMFNFAVARNVDKALLPEIGKFGNYLTNADNQLAFAKLAGTLPTARKAAQDPHFQQVAGNAGAAERAVGIAAANLDKTRTLFLSVKNADVLSARLAAAVEKAVTGRQDAKQALDEAAAYWNGKL</sequence>
<dbReference type="PANTHER" id="PTHR43649:SF12">
    <property type="entry name" value="DIACETYLCHITOBIOSE BINDING PROTEIN DASA"/>
    <property type="match status" value="1"/>
</dbReference>